<proteinExistence type="predicted"/>
<reference evidence="3" key="1">
    <citation type="submission" date="2020-05" db="EMBL/GenBank/DDBJ databases">
        <authorList>
            <person name="Chiriac C."/>
            <person name="Salcher M."/>
            <person name="Ghai R."/>
            <person name="Kavagutti S V."/>
        </authorList>
    </citation>
    <scope>NUCLEOTIDE SEQUENCE</scope>
</reference>
<dbReference type="EMBL" id="LR797149">
    <property type="protein sequence ID" value="CAB4189559.1"/>
    <property type="molecule type" value="Genomic_DNA"/>
</dbReference>
<accession>A0A6J5S7M8</accession>
<name>A0A6J5S7M8_9CAUD</name>
<evidence type="ECO:0000313" key="3">
    <source>
        <dbReference type="EMBL" id="CAB4204904.1"/>
    </source>
</evidence>
<gene>
    <name evidence="1" type="ORF">UFOVP1195_4</name>
    <name evidence="2" type="ORF">UFOVP1288_4</name>
    <name evidence="3" type="ORF">UFOVP1409_4</name>
</gene>
<dbReference type="EMBL" id="LR797352">
    <property type="protein sequence ID" value="CAB4204904.1"/>
    <property type="molecule type" value="Genomic_DNA"/>
</dbReference>
<protein>
    <submittedName>
        <fullName evidence="3">Uncharacterized protein</fullName>
    </submittedName>
</protein>
<dbReference type="EMBL" id="LR797238">
    <property type="protein sequence ID" value="CAB4195274.1"/>
    <property type="molecule type" value="Genomic_DNA"/>
</dbReference>
<evidence type="ECO:0000313" key="2">
    <source>
        <dbReference type="EMBL" id="CAB4195274.1"/>
    </source>
</evidence>
<sequence>MEHDTKITEIKCIHKTFGRESYIFACYHDHPLSTNPRHVTAKDEMEAYQYALRMFTGAWSEDLSRI</sequence>
<organism evidence="3">
    <name type="scientific">uncultured Caudovirales phage</name>
    <dbReference type="NCBI Taxonomy" id="2100421"/>
    <lineage>
        <taxon>Viruses</taxon>
        <taxon>Duplodnaviria</taxon>
        <taxon>Heunggongvirae</taxon>
        <taxon>Uroviricota</taxon>
        <taxon>Caudoviricetes</taxon>
        <taxon>Peduoviridae</taxon>
        <taxon>Maltschvirus</taxon>
        <taxon>Maltschvirus maltsch</taxon>
    </lineage>
</organism>
<evidence type="ECO:0000313" key="1">
    <source>
        <dbReference type="EMBL" id="CAB4189559.1"/>
    </source>
</evidence>